<dbReference type="InterPro" id="IPR011701">
    <property type="entry name" value="MFS"/>
</dbReference>
<evidence type="ECO:0000256" key="7">
    <source>
        <dbReference type="SAM" id="Phobius"/>
    </source>
</evidence>
<feature type="transmembrane region" description="Helical" evidence="7">
    <location>
        <begin position="134"/>
        <end position="156"/>
    </location>
</feature>
<proteinExistence type="predicted"/>
<evidence type="ECO:0000313" key="9">
    <source>
        <dbReference type="EMBL" id="AUW93778.1"/>
    </source>
</evidence>
<feature type="transmembrane region" description="Helical" evidence="7">
    <location>
        <begin position="104"/>
        <end position="122"/>
    </location>
</feature>
<feature type="domain" description="Major facilitator superfamily (MFS) profile" evidence="8">
    <location>
        <begin position="9"/>
        <end position="374"/>
    </location>
</feature>
<evidence type="ECO:0000256" key="5">
    <source>
        <dbReference type="ARBA" id="ARBA00022989"/>
    </source>
</evidence>
<feature type="transmembrane region" description="Helical" evidence="7">
    <location>
        <begin position="12"/>
        <end position="32"/>
    </location>
</feature>
<evidence type="ECO:0000256" key="1">
    <source>
        <dbReference type="ARBA" id="ARBA00004651"/>
    </source>
</evidence>
<feature type="transmembrane region" description="Helical" evidence="7">
    <location>
        <begin position="203"/>
        <end position="224"/>
    </location>
</feature>
<feature type="transmembrane region" description="Helical" evidence="7">
    <location>
        <begin position="44"/>
        <end position="64"/>
    </location>
</feature>
<feature type="transmembrane region" description="Helical" evidence="7">
    <location>
        <begin position="163"/>
        <end position="183"/>
    </location>
</feature>
<keyword evidence="3" id="KW-1003">Cell membrane</keyword>
<evidence type="ECO:0000259" key="8">
    <source>
        <dbReference type="PROSITE" id="PS50850"/>
    </source>
</evidence>
<organism evidence="9 10">
    <name type="scientific">Sulfobacillus thermotolerans</name>
    <dbReference type="NCBI Taxonomy" id="338644"/>
    <lineage>
        <taxon>Bacteria</taxon>
        <taxon>Bacillati</taxon>
        <taxon>Bacillota</taxon>
        <taxon>Clostridia</taxon>
        <taxon>Eubacteriales</taxon>
        <taxon>Clostridiales Family XVII. Incertae Sedis</taxon>
        <taxon>Sulfobacillus</taxon>
    </lineage>
</organism>
<dbReference type="PANTHER" id="PTHR43124">
    <property type="entry name" value="PURINE EFFLUX PUMP PBUE"/>
    <property type="match status" value="1"/>
</dbReference>
<keyword evidence="6 7" id="KW-0472">Membrane</keyword>
<dbReference type="CDD" id="cd17324">
    <property type="entry name" value="MFS_NepI_like"/>
    <property type="match status" value="1"/>
</dbReference>
<gene>
    <name evidence="9" type="ORF">BXT84_07340</name>
</gene>
<dbReference type="Gene3D" id="1.20.1250.20">
    <property type="entry name" value="MFS general substrate transporter like domains"/>
    <property type="match status" value="1"/>
</dbReference>
<dbReference type="InterPro" id="IPR036259">
    <property type="entry name" value="MFS_trans_sf"/>
</dbReference>
<dbReference type="InterPro" id="IPR050189">
    <property type="entry name" value="MFS_Efflux_Transporters"/>
</dbReference>
<dbReference type="PROSITE" id="PS50850">
    <property type="entry name" value="MFS"/>
    <property type="match status" value="1"/>
</dbReference>
<dbReference type="SUPFAM" id="SSF103473">
    <property type="entry name" value="MFS general substrate transporter"/>
    <property type="match status" value="1"/>
</dbReference>
<evidence type="ECO:0000313" key="10">
    <source>
        <dbReference type="Proteomes" id="UP000325292"/>
    </source>
</evidence>
<name>A0ABN5GZB0_9FIRM</name>
<sequence>MPLRNPRIQPLWFFAQTFVIGLDLYIVSPLLPQIMRRYHIGASHASLLVTVFALTYAIASPFWGYYADSHPRQWTALWALTIFIVGDVLTALGPPYVLVLASRVLAAVGAAGFTPTLYAYIADHVPYRSRAKSMGVASAGFSSATFLGIPTGLIVANALGWTAAFWLIFVLALCSLVITRELWIRSPIPQPTTPPSWTLPRPLWGNVLMTGLAFGSFGTVYTYLPLYLVQTWHITRLSLTIFMMVFGLAGLIGTLSSGRLGDRFGNLLVIRWGMSAEIATLVMLLFTSNVATLWTALLAYSFVSSYTPSLKALISHKGAKGLALAWNNSAMYLGLSVGSALGGWLWHWHMSAVYGGAIILLAGGWLSATSKVWA</sequence>
<feature type="transmembrane region" description="Helical" evidence="7">
    <location>
        <begin position="76"/>
        <end position="97"/>
    </location>
</feature>
<feature type="transmembrane region" description="Helical" evidence="7">
    <location>
        <begin position="352"/>
        <end position="373"/>
    </location>
</feature>
<feature type="transmembrane region" description="Helical" evidence="7">
    <location>
        <begin position="236"/>
        <end position="258"/>
    </location>
</feature>
<dbReference type="InterPro" id="IPR020846">
    <property type="entry name" value="MFS_dom"/>
</dbReference>
<evidence type="ECO:0000256" key="2">
    <source>
        <dbReference type="ARBA" id="ARBA00022448"/>
    </source>
</evidence>
<dbReference type="Proteomes" id="UP000325292">
    <property type="component" value="Chromosome"/>
</dbReference>
<keyword evidence="2" id="KW-0813">Transport</keyword>
<comment type="subcellular location">
    <subcellularLocation>
        <location evidence="1">Cell membrane</location>
        <topology evidence="1">Multi-pass membrane protein</topology>
    </subcellularLocation>
</comment>
<feature type="transmembrane region" description="Helical" evidence="7">
    <location>
        <begin position="278"/>
        <end position="303"/>
    </location>
</feature>
<protein>
    <recommendedName>
        <fullName evidence="8">Major facilitator superfamily (MFS) profile domain-containing protein</fullName>
    </recommendedName>
</protein>
<reference evidence="9 10" key="1">
    <citation type="journal article" date="2019" name="Sci. Rep.">
        <title>Sulfobacillus thermotolerans: new insights into resistance and metabolic capacities of acidophilic chemolithotrophs.</title>
        <authorList>
            <person name="Panyushkina A.E."/>
            <person name="Babenko V.V."/>
            <person name="Nikitina A.S."/>
            <person name="Selezneva O.V."/>
            <person name="Tsaplina I.A."/>
            <person name="Letarova M.A."/>
            <person name="Kostryukova E.S."/>
            <person name="Letarov A.V."/>
        </authorList>
    </citation>
    <scope>NUCLEOTIDE SEQUENCE [LARGE SCALE GENOMIC DNA]</scope>
    <source>
        <strain evidence="9 10">Kr1</strain>
    </source>
</reference>
<evidence type="ECO:0000256" key="3">
    <source>
        <dbReference type="ARBA" id="ARBA00022475"/>
    </source>
</evidence>
<evidence type="ECO:0000256" key="4">
    <source>
        <dbReference type="ARBA" id="ARBA00022692"/>
    </source>
</evidence>
<keyword evidence="4 7" id="KW-0812">Transmembrane</keyword>
<keyword evidence="5 7" id="KW-1133">Transmembrane helix</keyword>
<evidence type="ECO:0000256" key="6">
    <source>
        <dbReference type="ARBA" id="ARBA00023136"/>
    </source>
</evidence>
<keyword evidence="10" id="KW-1185">Reference proteome</keyword>
<dbReference type="PANTHER" id="PTHR43124:SF3">
    <property type="entry name" value="CHLORAMPHENICOL EFFLUX PUMP RV0191"/>
    <property type="match status" value="1"/>
</dbReference>
<dbReference type="Pfam" id="PF07690">
    <property type="entry name" value="MFS_1"/>
    <property type="match status" value="1"/>
</dbReference>
<accession>A0ABN5GZB0</accession>
<feature type="transmembrane region" description="Helical" evidence="7">
    <location>
        <begin position="324"/>
        <end position="346"/>
    </location>
</feature>
<dbReference type="EMBL" id="CP019454">
    <property type="protein sequence ID" value="AUW93778.1"/>
    <property type="molecule type" value="Genomic_DNA"/>
</dbReference>